<dbReference type="EMBL" id="PP845445">
    <property type="protein sequence ID" value="XDG24197.1"/>
    <property type="molecule type" value="Genomic_RNA"/>
</dbReference>
<dbReference type="EMBL" id="PP845444">
    <property type="protein sequence ID" value="XDG24184.1"/>
    <property type="molecule type" value="Genomic_RNA"/>
</dbReference>
<accession>A0AB39AEQ4</accession>
<keyword evidence="1" id="KW-0472">Membrane</keyword>
<protein>
    <submittedName>
        <fullName evidence="3">Uncharacterized protein</fullName>
    </submittedName>
</protein>
<name>A0AB39AEQ4_9GAMC</name>
<keyword evidence="1" id="KW-1133">Transmembrane helix</keyword>
<evidence type="ECO:0000313" key="2">
    <source>
        <dbReference type="EMBL" id="XDG24171.1"/>
    </source>
</evidence>
<keyword evidence="1" id="KW-0812">Transmembrane</keyword>
<organism evidence="3">
    <name type="scientific">Bird gammacoronavirus AnasCN24</name>
    <dbReference type="NCBI Taxonomy" id="3237959"/>
    <lineage>
        <taxon>Viruses</taxon>
        <taxon>Riboviria</taxon>
        <taxon>Orthornavirae</taxon>
        <taxon>Pisuviricota</taxon>
        <taxon>Pisoniviricetes</taxon>
        <taxon>Nidovirales</taxon>
        <taxon>Cornidovirineae</taxon>
        <taxon>Coronaviridae</taxon>
        <taxon>Orthocoronavirinae</taxon>
        <taxon>Gammacoronavirus</taxon>
    </lineage>
</organism>
<evidence type="ECO:0000313" key="4">
    <source>
        <dbReference type="EMBL" id="XDG24197.1"/>
    </source>
</evidence>
<proteinExistence type="predicted"/>
<evidence type="ECO:0000313" key="3">
    <source>
        <dbReference type="EMBL" id="XDG24184.1"/>
    </source>
</evidence>
<feature type="transmembrane region" description="Helical" evidence="1">
    <location>
        <begin position="111"/>
        <end position="135"/>
    </location>
</feature>
<evidence type="ECO:0000256" key="1">
    <source>
        <dbReference type="SAM" id="Phobius"/>
    </source>
</evidence>
<sequence>MNPFIFFYLNYTIGVFSNGADYWSHSITCSQWGGDICREGQFPFGPVLYDDNVGFFVNQSCVVAEESCQGVVRVHTKLACRCTEQRFGVLCCKQRFTPEPITVVQPSLCDWFPLQGFLVLAFGLVMLFVLCIVFLNKKNHS</sequence>
<reference evidence="3" key="1">
    <citation type="submission" date="2024-05" db="EMBL/GenBank/DDBJ databases">
        <title>Avian Migration-Mediated Cross-Species Transmission and Recombination Shaping the Diversity of Gammacoronaviruses and Deltacoronaviruses.</title>
        <authorList>
            <person name="Han Y."/>
            <person name="Xu P."/>
            <person name="Xu Y."/>
            <person name="Wang Y."/>
            <person name="Hu J."/>
            <person name="Ma M."/>
            <person name="Li Z."/>
            <person name="Bo S."/>
            <person name="Zhao C."/>
            <person name="Ji L."/>
            <person name="Yuan Y."/>
            <person name="Zhao W."/>
            <person name="Wang J."/>
            <person name="Jin Q."/>
            <person name="Wu Z."/>
            <person name="He G."/>
        </authorList>
    </citation>
    <scope>NUCLEOTIDE SEQUENCE</scope>
    <source>
        <strain evidence="3">AvAc-GammaCoV/SH21-SH116</strain>
        <strain evidence="4">AvAp-GammaCoV/SH22-SH319</strain>
        <strain evidence="2">AvAz-GammaCoV/SH19-SH17B</strain>
    </source>
</reference>
<dbReference type="EMBL" id="PP845443">
    <property type="protein sequence ID" value="XDG24171.1"/>
    <property type="molecule type" value="Genomic_RNA"/>
</dbReference>